<comment type="caution">
    <text evidence="1">The sequence shown here is derived from an EMBL/GenBank/DDBJ whole genome shotgun (WGS) entry which is preliminary data.</text>
</comment>
<evidence type="ECO:0000313" key="1">
    <source>
        <dbReference type="EMBL" id="CAF1364960.1"/>
    </source>
</evidence>
<proteinExistence type="predicted"/>
<accession>A0A815IEW8</accession>
<reference evidence="1" key="1">
    <citation type="submission" date="2021-02" db="EMBL/GenBank/DDBJ databases">
        <authorList>
            <person name="Nowell W R."/>
        </authorList>
    </citation>
    <scope>NUCLEOTIDE SEQUENCE</scope>
</reference>
<organism evidence="1 2">
    <name type="scientific">Rotaria sordida</name>
    <dbReference type="NCBI Taxonomy" id="392033"/>
    <lineage>
        <taxon>Eukaryota</taxon>
        <taxon>Metazoa</taxon>
        <taxon>Spiralia</taxon>
        <taxon>Gnathifera</taxon>
        <taxon>Rotifera</taxon>
        <taxon>Eurotatoria</taxon>
        <taxon>Bdelloidea</taxon>
        <taxon>Philodinida</taxon>
        <taxon>Philodinidae</taxon>
        <taxon>Rotaria</taxon>
    </lineage>
</organism>
<name>A0A815IEW8_9BILA</name>
<dbReference type="AlphaFoldDB" id="A0A815IEW8"/>
<dbReference type="Proteomes" id="UP000663889">
    <property type="component" value="Unassembled WGS sequence"/>
</dbReference>
<protein>
    <submittedName>
        <fullName evidence="1">Uncharacterized protein</fullName>
    </submittedName>
</protein>
<gene>
    <name evidence="1" type="ORF">SEV965_LOCUS29578</name>
</gene>
<sequence>MANECRNISGTQQLSIVIRFVRNLSNRTINSSNVMEEYLLCFVPLQEFDAVTLANKIVEFSEGSSLDYVRGESLIISVMQQIKDLRNELSFYQIYDKAKEVCSVNYIDFIQHYQSHRKTTIPAKFQEFLINSTVGQL</sequence>
<dbReference type="EMBL" id="CAJNOU010003010">
    <property type="protein sequence ID" value="CAF1364960.1"/>
    <property type="molecule type" value="Genomic_DNA"/>
</dbReference>
<evidence type="ECO:0000313" key="2">
    <source>
        <dbReference type="Proteomes" id="UP000663889"/>
    </source>
</evidence>